<organism evidence="26 27">
    <name type="scientific">Maudiozyma exigua</name>
    <name type="common">Yeast</name>
    <name type="synonym">Kazachstania exigua</name>
    <dbReference type="NCBI Taxonomy" id="34358"/>
    <lineage>
        <taxon>Eukaryota</taxon>
        <taxon>Fungi</taxon>
        <taxon>Dikarya</taxon>
        <taxon>Ascomycota</taxon>
        <taxon>Saccharomycotina</taxon>
        <taxon>Saccharomycetes</taxon>
        <taxon>Saccharomycetales</taxon>
        <taxon>Saccharomycetaceae</taxon>
        <taxon>Maudiozyma</taxon>
    </lineage>
</organism>
<comment type="subunit">
    <text evidence="19">Forms DNA polymerase zeta with REV7.</text>
</comment>
<keyword evidence="9" id="KW-0227">DNA damage</keyword>
<dbReference type="InterPro" id="IPR036397">
    <property type="entry name" value="RNaseH_sf"/>
</dbReference>
<feature type="domain" description="DNA polymerase delta/zeta catalytic subunit N-terminal" evidence="24">
    <location>
        <begin position="75"/>
        <end position="161"/>
    </location>
</feature>
<evidence type="ECO:0000256" key="7">
    <source>
        <dbReference type="ARBA" id="ARBA00022705"/>
    </source>
</evidence>
<comment type="similarity">
    <text evidence="3 20">Belongs to the DNA polymerase type-B family.</text>
</comment>
<dbReference type="SMART" id="SM00486">
    <property type="entry name" value="POLBc"/>
    <property type="match status" value="1"/>
</dbReference>
<evidence type="ECO:0000256" key="1">
    <source>
        <dbReference type="ARBA" id="ARBA00001966"/>
    </source>
</evidence>
<dbReference type="Pfam" id="PF03104">
    <property type="entry name" value="DNA_pol_B_exo1"/>
    <property type="match status" value="1"/>
</dbReference>
<evidence type="ECO:0000259" key="24">
    <source>
        <dbReference type="Pfam" id="PF24055"/>
    </source>
</evidence>
<dbReference type="Gene3D" id="3.30.420.10">
    <property type="entry name" value="Ribonuclease H-like superfamily/Ribonuclease H"/>
    <property type="match status" value="1"/>
</dbReference>
<evidence type="ECO:0000256" key="11">
    <source>
        <dbReference type="ARBA" id="ARBA00022833"/>
    </source>
</evidence>
<evidence type="ECO:0000256" key="8">
    <source>
        <dbReference type="ARBA" id="ARBA00022723"/>
    </source>
</evidence>
<keyword evidence="7 20" id="KW-0235">DNA replication</keyword>
<feature type="domain" description="DNA polymerase zeta catalytic subunit N-terminal" evidence="25">
    <location>
        <begin position="21"/>
        <end position="74"/>
    </location>
</feature>
<keyword evidence="14" id="KW-0411">Iron-sulfur</keyword>
<keyword evidence="15 20" id="KW-0238">DNA-binding</keyword>
<dbReference type="OrthoDB" id="2414538at2759"/>
<evidence type="ECO:0000256" key="19">
    <source>
        <dbReference type="ARBA" id="ARBA00066055"/>
    </source>
</evidence>
<gene>
    <name evidence="26" type="primary">REV3</name>
    <name evidence="26" type="ORF">C6P45_000363</name>
</gene>
<dbReference type="InterPro" id="IPR056447">
    <property type="entry name" value="REV3_N"/>
</dbReference>
<dbReference type="FunFam" id="1.10.132.60:FF:000007">
    <property type="entry name" value="DNA polymerase"/>
    <property type="match status" value="1"/>
</dbReference>
<evidence type="ECO:0000256" key="14">
    <source>
        <dbReference type="ARBA" id="ARBA00023014"/>
    </source>
</evidence>
<keyword evidence="10" id="KW-0863">Zinc-finger</keyword>
<evidence type="ECO:0000256" key="17">
    <source>
        <dbReference type="ARBA" id="ARBA00023242"/>
    </source>
</evidence>
<evidence type="ECO:0000256" key="12">
    <source>
        <dbReference type="ARBA" id="ARBA00022932"/>
    </source>
</evidence>
<dbReference type="InterPro" id="IPR006172">
    <property type="entry name" value="DNA-dir_DNA_pol_B"/>
</dbReference>
<dbReference type="InterPro" id="IPR006134">
    <property type="entry name" value="DNA-dir_DNA_pol_B_multi_dom"/>
</dbReference>
<dbReference type="GO" id="GO:0000724">
    <property type="term" value="P:double-strand break repair via homologous recombination"/>
    <property type="evidence" value="ECO:0007669"/>
    <property type="project" value="TreeGrafter"/>
</dbReference>
<evidence type="ECO:0000256" key="16">
    <source>
        <dbReference type="ARBA" id="ARBA00023204"/>
    </source>
</evidence>
<evidence type="ECO:0000313" key="26">
    <source>
        <dbReference type="EMBL" id="KAG0671531.1"/>
    </source>
</evidence>
<dbReference type="EMBL" id="PUHR01000011">
    <property type="protein sequence ID" value="KAG0671531.1"/>
    <property type="molecule type" value="Genomic_DNA"/>
</dbReference>
<keyword evidence="16" id="KW-0234">DNA repair</keyword>
<keyword evidence="4" id="KW-0004">4Fe-4S</keyword>
<dbReference type="Proteomes" id="UP000750334">
    <property type="component" value="Unassembled WGS sequence"/>
</dbReference>
<dbReference type="Gene3D" id="3.30.342.10">
    <property type="entry name" value="DNA Polymerase, chain B, domain 1"/>
    <property type="match status" value="1"/>
</dbReference>
<evidence type="ECO:0000256" key="9">
    <source>
        <dbReference type="ARBA" id="ARBA00022763"/>
    </source>
</evidence>
<feature type="domain" description="DNA-directed DNA polymerase family B multifunctional" evidence="22">
    <location>
        <begin position="879"/>
        <end position="1329"/>
    </location>
</feature>
<evidence type="ECO:0000256" key="15">
    <source>
        <dbReference type="ARBA" id="ARBA00023125"/>
    </source>
</evidence>
<dbReference type="InterPro" id="IPR056435">
    <property type="entry name" value="DPOD/Z_N"/>
</dbReference>
<evidence type="ECO:0000256" key="18">
    <source>
        <dbReference type="ARBA" id="ARBA00049244"/>
    </source>
</evidence>
<keyword evidence="27" id="KW-1185">Reference proteome</keyword>
<dbReference type="GO" id="GO:0003677">
    <property type="term" value="F:DNA binding"/>
    <property type="evidence" value="ECO:0007669"/>
    <property type="project" value="UniProtKB-KW"/>
</dbReference>
<proteinExistence type="inferred from homology"/>
<dbReference type="Gene3D" id="1.10.132.60">
    <property type="entry name" value="DNA polymerase family B, C-terminal domain"/>
    <property type="match status" value="1"/>
</dbReference>
<dbReference type="GO" id="GO:0003887">
    <property type="term" value="F:DNA-directed DNA polymerase activity"/>
    <property type="evidence" value="ECO:0007669"/>
    <property type="project" value="UniProtKB-KW"/>
</dbReference>
<evidence type="ECO:0000256" key="20">
    <source>
        <dbReference type="RuleBase" id="RU000442"/>
    </source>
</evidence>
<evidence type="ECO:0000313" key="27">
    <source>
        <dbReference type="Proteomes" id="UP000750334"/>
    </source>
</evidence>
<evidence type="ECO:0000256" key="5">
    <source>
        <dbReference type="ARBA" id="ARBA00022679"/>
    </source>
</evidence>
<accession>A0A9P6WFV9</accession>
<dbReference type="SUPFAM" id="SSF53098">
    <property type="entry name" value="Ribonuclease H-like"/>
    <property type="match status" value="1"/>
</dbReference>
<dbReference type="Pfam" id="PF24055">
    <property type="entry name" value="POL3_N"/>
    <property type="match status" value="1"/>
</dbReference>
<evidence type="ECO:0000259" key="23">
    <source>
        <dbReference type="Pfam" id="PF03104"/>
    </source>
</evidence>
<protein>
    <recommendedName>
        <fullName evidence="20">DNA polymerase</fullName>
        <ecNumber evidence="20">2.7.7.7</ecNumber>
    </recommendedName>
</protein>
<dbReference type="PANTHER" id="PTHR45812:SF1">
    <property type="entry name" value="DNA POLYMERASE ZETA CATALYTIC SUBUNIT"/>
    <property type="match status" value="1"/>
</dbReference>
<feature type="domain" description="DNA-directed DNA polymerase family B exonuclease" evidence="23">
    <location>
        <begin position="616"/>
        <end position="809"/>
    </location>
</feature>
<evidence type="ECO:0000256" key="3">
    <source>
        <dbReference type="ARBA" id="ARBA00005755"/>
    </source>
</evidence>
<dbReference type="InterPro" id="IPR023211">
    <property type="entry name" value="DNA_pol_palm_dom_sf"/>
</dbReference>
<dbReference type="Gene3D" id="3.90.1600.10">
    <property type="entry name" value="Palm domain of DNA polymerase"/>
    <property type="match status" value="1"/>
</dbReference>
<evidence type="ECO:0000256" key="10">
    <source>
        <dbReference type="ARBA" id="ARBA00022771"/>
    </source>
</evidence>
<dbReference type="GO" id="GO:0051539">
    <property type="term" value="F:4 iron, 4 sulfur cluster binding"/>
    <property type="evidence" value="ECO:0007669"/>
    <property type="project" value="UniProtKB-KW"/>
</dbReference>
<dbReference type="SUPFAM" id="SSF56672">
    <property type="entry name" value="DNA/RNA polymerases"/>
    <property type="match status" value="1"/>
</dbReference>
<evidence type="ECO:0000256" key="13">
    <source>
        <dbReference type="ARBA" id="ARBA00023004"/>
    </source>
</evidence>
<dbReference type="InterPro" id="IPR006133">
    <property type="entry name" value="DNA-dir_DNA_pol_B_exonuc"/>
</dbReference>
<evidence type="ECO:0000256" key="6">
    <source>
        <dbReference type="ARBA" id="ARBA00022695"/>
    </source>
</evidence>
<evidence type="ECO:0000259" key="22">
    <source>
        <dbReference type="Pfam" id="PF00136"/>
    </source>
</evidence>
<dbReference type="GO" id="GO:0042276">
    <property type="term" value="P:error-prone translesion synthesis"/>
    <property type="evidence" value="ECO:0007669"/>
    <property type="project" value="TreeGrafter"/>
</dbReference>
<sequence length="1409" mass="161209">MSSETIPLSNGDLSSLSPDEIHVAMNNYDFYMAKPTLLDKSKGDSLPINRFNKVPTIRVYGCLPSGHQVLCHIHGILPYFFIDYDGKDSDTSSEMNQKCAQLHTILEKGVGKHYSKDSNSGAIGNLNHIANVSIVKGVPFYGFHIGWKAFYKVSFLNPSQVNKIADLLRNGKILSKKVNTYETHIPYLLQFSADFNLFGCEWINIEKCYFRKPVLNTVLDIDNLMMTEELENFLKIFCNNEHSILNKNEFRRVSTGLLEIDILPQFINNISTLDFRDSHNEFDPNSIARNKDNKEEWQSTEDYISFYNTAKENMKLYTHTPRFPTFVKNDVRFNAIPNTYSAINELWPNIPKTLAPQEVQPPVTNNILDTSFKDYHTISDDLNSDEDIESDPEHITEIDKNEKIDKIEQSDSPEPNDLNSQPSGLSASQMMASSWRKKNSQSMDFALTQTMAKRRKLVLSNPSKTQISKSMKNKPYEGILHGKNAFRFKSPLLSYSNIVEDLTNSGFPNIDYQDLYFGNPRDLDTKPYVYAGKRFDINSTHVIDRVPILFNDTPILLEDIKNENYFEMWKYNKQPPSYESIKEDTPQSTNLQFEKSQITNISSANRFTYKFGSLSPNKKKKKKGRSGKKVQETLTHFSLEIHVNTREDFKPDPQKDAVSAIFWKLDDETYPFDFDIETEGIMAVCSTSENDSSSKRLNDAAGQIPLMTYETEFDMLDALTDLIILFDPDILSGFEVNLFSWGYLIQRSKIIHKFNLAEELSRVSFSWKNEKFDNKSRQYTHASAASITGRYVLNIWRIIRSNLALTQYTAENLAFNILHERIPHFSYSDLTRMWGNTTNNSFLATLLRYWMTRVRINIELLRKQDFIDKTIEQAKLIGIDFHSVYFRGSQYKVESFLIRMCKSESFILLSPTKEDVQDQKALECVPLVMEPESAFYKSPMVVLDFQSLYPSIIMGYNYCYSTMLGRVRELNEKKNTVGVTSFPLQRGLLTLLQDQVSIAPNGMVYVKPSIRKSTLSRMLKEILDIRVMVKKTLSELGPGNEALKKSLGNKQLALKLLANVTYGYTSASFSGRMPCSDLADSVVQTGRETLEKAVAMIESNDQWAAKVVYGDTDSLFIYLPGRSKKDAFKIGHEISIAVSKANPDPIFLKFEKVYFPSILVSKKRYVGYSFESSNQKEPILDSKGIETVRRDGHPAQQKMVEQSLRILFDTKDLSRVKAYVQEQFSKIYQGDVSIQDFCFAKEVKLGRYKNESTAPAGAVVAKRKMEKDRRAEPQYKERVPYLVVRSKLGVTLRDRSISPEEFMADESLELDADYYIVKTLIPPLSRLLNITGINVSDWVTNLKVTRKGLSDLKDKRMKLLGDSLLCCNCKKNSISIKDSKLCQECLSDKKSTTVSLLLDKYSSENETLI</sequence>
<dbReference type="GO" id="GO:0005634">
    <property type="term" value="C:nucleus"/>
    <property type="evidence" value="ECO:0007669"/>
    <property type="project" value="UniProtKB-SubCell"/>
</dbReference>
<dbReference type="EC" id="2.7.7.7" evidence="20"/>
<comment type="cofactor">
    <cofactor evidence="1">
        <name>[4Fe-4S] cluster</name>
        <dbReference type="ChEBI" id="CHEBI:49883"/>
    </cofactor>
</comment>
<keyword evidence="8" id="KW-0479">Metal-binding</keyword>
<dbReference type="InterPro" id="IPR012337">
    <property type="entry name" value="RNaseH-like_sf"/>
</dbReference>
<dbReference type="InterPro" id="IPR030559">
    <property type="entry name" value="PolZ_Rev3"/>
</dbReference>
<keyword evidence="13" id="KW-0408">Iron</keyword>
<evidence type="ECO:0000256" key="4">
    <source>
        <dbReference type="ARBA" id="ARBA00022485"/>
    </source>
</evidence>
<dbReference type="PRINTS" id="PR00106">
    <property type="entry name" value="DNAPOLB"/>
</dbReference>
<feature type="compositionally biased region" description="Basic and acidic residues" evidence="21">
    <location>
        <begin position="391"/>
        <end position="409"/>
    </location>
</feature>
<dbReference type="InterPro" id="IPR017964">
    <property type="entry name" value="DNA-dir_DNA_pol_B_CS"/>
</dbReference>
<comment type="catalytic activity">
    <reaction evidence="18 20">
        <text>DNA(n) + a 2'-deoxyribonucleoside 5'-triphosphate = DNA(n+1) + diphosphate</text>
        <dbReference type="Rhea" id="RHEA:22508"/>
        <dbReference type="Rhea" id="RHEA-COMP:17339"/>
        <dbReference type="Rhea" id="RHEA-COMP:17340"/>
        <dbReference type="ChEBI" id="CHEBI:33019"/>
        <dbReference type="ChEBI" id="CHEBI:61560"/>
        <dbReference type="ChEBI" id="CHEBI:173112"/>
        <dbReference type="EC" id="2.7.7.7"/>
    </reaction>
</comment>
<reference evidence="26 27" key="1">
    <citation type="submission" date="2020-11" db="EMBL/GenBank/DDBJ databases">
        <title>Kefir isolates.</title>
        <authorList>
            <person name="Marcisauskas S."/>
            <person name="Kim Y."/>
            <person name="Blasche S."/>
        </authorList>
    </citation>
    <scope>NUCLEOTIDE SEQUENCE [LARGE SCALE GENOMIC DNA]</scope>
    <source>
        <strain evidence="26 27">OG2</strain>
    </source>
</reference>
<comment type="subcellular location">
    <subcellularLocation>
        <location evidence="2">Nucleus</location>
    </subcellularLocation>
</comment>
<comment type="caution">
    <text evidence="26">The sequence shown here is derived from an EMBL/GenBank/DDBJ whole genome shotgun (WGS) entry which is preliminary data.</text>
</comment>
<dbReference type="CDD" id="cd05778">
    <property type="entry name" value="DNA_polB_zeta_exo"/>
    <property type="match status" value="1"/>
</dbReference>
<keyword evidence="5 20" id="KW-0808">Transferase</keyword>
<feature type="region of interest" description="Disordered" evidence="21">
    <location>
        <begin position="378"/>
        <end position="433"/>
    </location>
</feature>
<keyword evidence="6 20" id="KW-0548">Nucleotidyltransferase</keyword>
<evidence type="ECO:0000256" key="2">
    <source>
        <dbReference type="ARBA" id="ARBA00004123"/>
    </source>
</evidence>
<dbReference type="Pfam" id="PF00136">
    <property type="entry name" value="DNA_pol_B"/>
    <property type="match status" value="1"/>
</dbReference>
<dbReference type="PROSITE" id="PS00116">
    <property type="entry name" value="DNA_POLYMERASE_B"/>
    <property type="match status" value="1"/>
</dbReference>
<dbReference type="GO" id="GO:0016035">
    <property type="term" value="C:zeta DNA polymerase complex"/>
    <property type="evidence" value="ECO:0007669"/>
    <property type="project" value="InterPro"/>
</dbReference>
<dbReference type="CDD" id="cd05534">
    <property type="entry name" value="POLBc_zeta"/>
    <property type="match status" value="1"/>
</dbReference>
<dbReference type="FunFam" id="1.10.287.690:FF:000002">
    <property type="entry name" value="DNA polymerase zeta"/>
    <property type="match status" value="1"/>
</dbReference>
<feature type="compositionally biased region" description="Polar residues" evidence="21">
    <location>
        <begin position="410"/>
        <end position="432"/>
    </location>
</feature>
<dbReference type="Gene3D" id="1.10.287.690">
    <property type="entry name" value="Helix hairpin bin"/>
    <property type="match status" value="1"/>
</dbReference>
<keyword evidence="11" id="KW-0862">Zinc</keyword>
<dbReference type="GO" id="GO:0008270">
    <property type="term" value="F:zinc ion binding"/>
    <property type="evidence" value="ECO:0007669"/>
    <property type="project" value="UniProtKB-KW"/>
</dbReference>
<dbReference type="InterPro" id="IPR042087">
    <property type="entry name" value="DNA_pol_B_thumb"/>
</dbReference>
<dbReference type="PANTHER" id="PTHR45812">
    <property type="entry name" value="DNA POLYMERASE ZETA CATALYTIC SUBUNIT"/>
    <property type="match status" value="1"/>
</dbReference>
<evidence type="ECO:0000259" key="25">
    <source>
        <dbReference type="Pfam" id="PF24065"/>
    </source>
</evidence>
<evidence type="ECO:0000256" key="21">
    <source>
        <dbReference type="SAM" id="MobiDB-lite"/>
    </source>
</evidence>
<dbReference type="InterPro" id="IPR043502">
    <property type="entry name" value="DNA/RNA_pol_sf"/>
</dbReference>
<dbReference type="Pfam" id="PF24065">
    <property type="entry name" value="REV3_N"/>
    <property type="match status" value="1"/>
</dbReference>
<name>A0A9P6WFV9_MAUEX</name>
<keyword evidence="12 20" id="KW-0239">DNA-directed DNA polymerase</keyword>
<dbReference type="GO" id="GO:0006260">
    <property type="term" value="P:DNA replication"/>
    <property type="evidence" value="ECO:0007669"/>
    <property type="project" value="UniProtKB-KW"/>
</dbReference>
<keyword evidence="17" id="KW-0539">Nucleus</keyword>
<dbReference type="GO" id="GO:0000166">
    <property type="term" value="F:nucleotide binding"/>
    <property type="evidence" value="ECO:0007669"/>
    <property type="project" value="InterPro"/>
</dbReference>